<dbReference type="EMBL" id="FOYP01000001">
    <property type="protein sequence ID" value="SFR34546.1"/>
    <property type="molecule type" value="Genomic_DNA"/>
</dbReference>
<dbReference type="Proteomes" id="UP000199478">
    <property type="component" value="Unassembled WGS sequence"/>
</dbReference>
<dbReference type="GO" id="GO:0005737">
    <property type="term" value="C:cytoplasm"/>
    <property type="evidence" value="ECO:0007669"/>
    <property type="project" value="TreeGrafter"/>
</dbReference>
<dbReference type="GO" id="GO:0008999">
    <property type="term" value="F:protein-N-terminal-alanine acetyltransferase activity"/>
    <property type="evidence" value="ECO:0007669"/>
    <property type="project" value="TreeGrafter"/>
</dbReference>
<reference evidence="3" key="1">
    <citation type="submission" date="2016-10" db="EMBL/GenBank/DDBJ databases">
        <authorList>
            <person name="Varghese N."/>
            <person name="Submissions S."/>
        </authorList>
    </citation>
    <scope>NUCLEOTIDE SEQUENCE [LARGE SCALE GENOMIC DNA]</scope>
    <source>
        <strain evidence="3">DSM 26879</strain>
    </source>
</reference>
<dbReference type="AlphaFoldDB" id="A0A1I6FXA5"/>
<accession>A0A1I6FXA5</accession>
<dbReference type="InterPro" id="IPR016181">
    <property type="entry name" value="Acyl_CoA_acyltransferase"/>
</dbReference>
<dbReference type="Pfam" id="PF13302">
    <property type="entry name" value="Acetyltransf_3"/>
    <property type="match status" value="1"/>
</dbReference>
<dbReference type="SUPFAM" id="SSF55729">
    <property type="entry name" value="Acyl-CoA N-acyltransferases (Nat)"/>
    <property type="match status" value="1"/>
</dbReference>
<organism evidence="2 3">
    <name type="scientific">Yoonia tamlensis</name>
    <dbReference type="NCBI Taxonomy" id="390270"/>
    <lineage>
        <taxon>Bacteria</taxon>
        <taxon>Pseudomonadati</taxon>
        <taxon>Pseudomonadota</taxon>
        <taxon>Alphaproteobacteria</taxon>
        <taxon>Rhodobacterales</taxon>
        <taxon>Paracoccaceae</taxon>
        <taxon>Yoonia</taxon>
    </lineage>
</organism>
<keyword evidence="3" id="KW-1185">Reference proteome</keyword>
<dbReference type="InterPro" id="IPR000182">
    <property type="entry name" value="GNAT_dom"/>
</dbReference>
<name>A0A1I6FXA5_9RHOB</name>
<dbReference type="OrthoDB" id="9804153at2"/>
<evidence type="ECO:0000313" key="3">
    <source>
        <dbReference type="Proteomes" id="UP000199478"/>
    </source>
</evidence>
<dbReference type="PANTHER" id="PTHR43441">
    <property type="entry name" value="RIBOSOMAL-PROTEIN-SERINE ACETYLTRANSFERASE"/>
    <property type="match status" value="1"/>
</dbReference>
<evidence type="ECO:0000259" key="1">
    <source>
        <dbReference type="Pfam" id="PF13302"/>
    </source>
</evidence>
<proteinExistence type="predicted"/>
<sequence length="198" mass="21593">MKTTRPAPPFMIDTPVGRVRSLRPSDVTDTLVGWYQDAAIMGPVNMAPQSVTKADMRAYVASFDNRSKMILGLFAKQENALIGLVLCEISQKHGSVRISLVVGNTSRSARRAIIIGLPILIEGLFLKRGFEKITAHVTGGNEAVGALLARAGMQVEGVLRGQLRAAPGSTYEKDGRSRLDQTLYGVLKTDWENARQNR</sequence>
<feature type="domain" description="N-acetyltransferase" evidence="1">
    <location>
        <begin position="19"/>
        <end position="154"/>
    </location>
</feature>
<protein>
    <recommendedName>
        <fullName evidence="1">N-acetyltransferase domain-containing protein</fullName>
    </recommendedName>
</protein>
<dbReference type="RefSeq" id="WP_131802263.1">
    <property type="nucleotide sequence ID" value="NZ_FOYP01000001.1"/>
</dbReference>
<dbReference type="InterPro" id="IPR051908">
    <property type="entry name" value="Ribosomal_N-acetyltransferase"/>
</dbReference>
<gene>
    <name evidence="2" type="ORF">SAMN04488005_0670</name>
</gene>
<dbReference type="GO" id="GO:1990189">
    <property type="term" value="F:protein N-terminal-serine acetyltransferase activity"/>
    <property type="evidence" value="ECO:0007669"/>
    <property type="project" value="TreeGrafter"/>
</dbReference>
<evidence type="ECO:0000313" key="2">
    <source>
        <dbReference type="EMBL" id="SFR34546.1"/>
    </source>
</evidence>
<dbReference type="STRING" id="390270.SAMN04488005_0670"/>
<dbReference type="PANTHER" id="PTHR43441:SF2">
    <property type="entry name" value="FAMILY ACETYLTRANSFERASE, PUTATIVE (AFU_ORTHOLOGUE AFUA_7G00850)-RELATED"/>
    <property type="match status" value="1"/>
</dbReference>
<dbReference type="Gene3D" id="3.40.630.30">
    <property type="match status" value="1"/>
</dbReference>